<dbReference type="InterPro" id="IPR000306">
    <property type="entry name" value="Znf_FYVE"/>
</dbReference>
<evidence type="ECO:0000256" key="4">
    <source>
        <dbReference type="PROSITE-ProRule" id="PRU00091"/>
    </source>
</evidence>
<proteinExistence type="predicted"/>
<dbReference type="Pfam" id="PF01363">
    <property type="entry name" value="FYVE"/>
    <property type="match status" value="1"/>
</dbReference>
<dbReference type="InterPro" id="IPR036531">
    <property type="entry name" value="Rbsn_Rab-bd_sf"/>
</dbReference>
<accession>A0A9P6BAB6</accession>
<feature type="compositionally biased region" description="Pro residues" evidence="5">
    <location>
        <begin position="181"/>
        <end position="190"/>
    </location>
</feature>
<dbReference type="Gene3D" id="4.10.860.20">
    <property type="entry name" value="Rabenosyn, Rab binding domain"/>
    <property type="match status" value="1"/>
</dbReference>
<evidence type="ECO:0000256" key="2">
    <source>
        <dbReference type="ARBA" id="ARBA00022771"/>
    </source>
</evidence>
<evidence type="ECO:0000313" key="7">
    <source>
        <dbReference type="EMBL" id="KAF9520663.1"/>
    </source>
</evidence>
<dbReference type="InterPro" id="IPR052727">
    <property type="entry name" value="Rab4/Rab5_effector"/>
</dbReference>
<keyword evidence="8" id="KW-1185">Reference proteome</keyword>
<sequence>MQNADNQSNGLTYMPYTSKRHSRNSSTTSDDFHASGSKPLIERGVPPPPAKVPERNDLSSSPGTTFRRLGPRPSQPPAPSPLRPKTTEPASPSVTRVFRPLEPGPSASPHPSQAPLVNDASPAPRPPPKFVPSEPSPSGRSSSPILAVSPAVPTNPLPDPPLIQSNSRPIPPAALESKAMPPLPSSPQPPASSLSPSADFGIRQRIAPYRPGFQPKGVYRHRTDEFVAARNLLTNNRKAEERRIERRLEKLVDLHFPPESIPTPERSRRSSSFFDLSELRVRNPADLLRSVMEPKPGTVAAIRAAEQVITPWQEDSSVSSCPICQSSFHPLSNRKHHCRLCGRVICALPPRKPNRPRQCSLLVTADRRTGHIRPIPETIDYGVSKRSSTSSKSLTDTGPESQPKGIRVCCECNAIIDRKQFIHEAHSSSTFTKLYEAFTRIEGEIESTLGPLEALIPSMELSPTNLEALDLQKRLSVLFTEYDAIAKRIRALPVPTPDGSQERVQQAVWTRAVHFMQSHVGILQRIPKPPMPSKNSKFSRRQGINGESAGDPEKKDFDPDSTLARALQPLLEQEALLETFILEANAQRKFEDVKSLKANLAEIRGEISKVVAASSIRSR</sequence>
<dbReference type="SMART" id="SM00064">
    <property type="entry name" value="FYVE"/>
    <property type="match status" value="1"/>
</dbReference>
<dbReference type="OrthoDB" id="166134at2759"/>
<evidence type="ECO:0000256" key="5">
    <source>
        <dbReference type="SAM" id="MobiDB-lite"/>
    </source>
</evidence>
<feature type="compositionally biased region" description="Pro residues" evidence="5">
    <location>
        <begin position="73"/>
        <end position="82"/>
    </location>
</feature>
<dbReference type="InterPro" id="IPR011011">
    <property type="entry name" value="Znf_FYVE_PHD"/>
</dbReference>
<evidence type="ECO:0000256" key="1">
    <source>
        <dbReference type="ARBA" id="ARBA00022723"/>
    </source>
</evidence>
<evidence type="ECO:0000256" key="3">
    <source>
        <dbReference type="ARBA" id="ARBA00022833"/>
    </source>
</evidence>
<dbReference type="InterPro" id="IPR021565">
    <property type="entry name" value="Rbsn_Rab-bd"/>
</dbReference>
<keyword evidence="2 4" id="KW-0863">Zinc-finger</keyword>
<feature type="region of interest" description="Disordered" evidence="5">
    <location>
        <begin position="1"/>
        <end position="198"/>
    </location>
</feature>
<comment type="caution">
    <text evidence="7">The sequence shown here is derived from an EMBL/GenBank/DDBJ whole genome shotgun (WGS) entry which is preliminary data.</text>
</comment>
<evidence type="ECO:0000259" key="6">
    <source>
        <dbReference type="PROSITE" id="PS50178"/>
    </source>
</evidence>
<dbReference type="Gene3D" id="3.30.40.10">
    <property type="entry name" value="Zinc/RING finger domain, C3HC4 (zinc finger)"/>
    <property type="match status" value="1"/>
</dbReference>
<dbReference type="SUPFAM" id="SSF57903">
    <property type="entry name" value="FYVE/PHD zinc finger"/>
    <property type="match status" value="1"/>
</dbReference>
<dbReference type="PROSITE" id="PS50178">
    <property type="entry name" value="ZF_FYVE"/>
    <property type="match status" value="1"/>
</dbReference>
<dbReference type="Proteomes" id="UP000886523">
    <property type="component" value="Unassembled WGS sequence"/>
</dbReference>
<dbReference type="InterPro" id="IPR013083">
    <property type="entry name" value="Znf_RING/FYVE/PHD"/>
</dbReference>
<dbReference type="AlphaFoldDB" id="A0A9P6BAB6"/>
<protein>
    <recommendedName>
        <fullName evidence="6">FYVE-type domain-containing protein</fullName>
    </recommendedName>
</protein>
<keyword evidence="1" id="KW-0479">Metal-binding</keyword>
<dbReference type="InterPro" id="IPR017455">
    <property type="entry name" value="Znf_FYVE-rel"/>
</dbReference>
<feature type="compositionally biased region" description="Low complexity" evidence="5">
    <location>
        <begin position="131"/>
        <end position="144"/>
    </location>
</feature>
<feature type="compositionally biased region" description="Low complexity" evidence="5">
    <location>
        <begin position="384"/>
        <end position="393"/>
    </location>
</feature>
<keyword evidence="3" id="KW-0862">Zinc</keyword>
<feature type="compositionally biased region" description="Polar residues" evidence="5">
    <location>
        <begin position="1"/>
        <end position="11"/>
    </location>
</feature>
<dbReference type="SUPFAM" id="SSF140125">
    <property type="entry name" value="Rabenosyn-5 Rab-binding domain-like"/>
    <property type="match status" value="1"/>
</dbReference>
<dbReference type="EMBL" id="MU128911">
    <property type="protein sequence ID" value="KAF9520663.1"/>
    <property type="molecule type" value="Genomic_DNA"/>
</dbReference>
<gene>
    <name evidence="7" type="ORF">BS47DRAFT_1335850</name>
</gene>
<evidence type="ECO:0000313" key="8">
    <source>
        <dbReference type="Proteomes" id="UP000886523"/>
    </source>
</evidence>
<dbReference type="GO" id="GO:0008270">
    <property type="term" value="F:zinc ion binding"/>
    <property type="evidence" value="ECO:0007669"/>
    <property type="project" value="UniProtKB-KW"/>
</dbReference>
<name>A0A9P6BAB6_9AGAM</name>
<reference evidence="7" key="1">
    <citation type="journal article" date="2020" name="Nat. Commun.">
        <title>Large-scale genome sequencing of mycorrhizal fungi provides insights into the early evolution of symbiotic traits.</title>
        <authorList>
            <person name="Miyauchi S."/>
            <person name="Kiss E."/>
            <person name="Kuo A."/>
            <person name="Drula E."/>
            <person name="Kohler A."/>
            <person name="Sanchez-Garcia M."/>
            <person name="Morin E."/>
            <person name="Andreopoulos B."/>
            <person name="Barry K.W."/>
            <person name="Bonito G."/>
            <person name="Buee M."/>
            <person name="Carver A."/>
            <person name="Chen C."/>
            <person name="Cichocki N."/>
            <person name="Clum A."/>
            <person name="Culley D."/>
            <person name="Crous P.W."/>
            <person name="Fauchery L."/>
            <person name="Girlanda M."/>
            <person name="Hayes R.D."/>
            <person name="Keri Z."/>
            <person name="LaButti K."/>
            <person name="Lipzen A."/>
            <person name="Lombard V."/>
            <person name="Magnuson J."/>
            <person name="Maillard F."/>
            <person name="Murat C."/>
            <person name="Nolan M."/>
            <person name="Ohm R.A."/>
            <person name="Pangilinan J."/>
            <person name="Pereira M.F."/>
            <person name="Perotto S."/>
            <person name="Peter M."/>
            <person name="Pfister S."/>
            <person name="Riley R."/>
            <person name="Sitrit Y."/>
            <person name="Stielow J.B."/>
            <person name="Szollosi G."/>
            <person name="Zifcakova L."/>
            <person name="Stursova M."/>
            <person name="Spatafora J.W."/>
            <person name="Tedersoo L."/>
            <person name="Vaario L.M."/>
            <person name="Yamada A."/>
            <person name="Yan M."/>
            <person name="Wang P."/>
            <person name="Xu J."/>
            <person name="Bruns T."/>
            <person name="Baldrian P."/>
            <person name="Vilgalys R."/>
            <person name="Dunand C."/>
            <person name="Henrissat B."/>
            <person name="Grigoriev I.V."/>
            <person name="Hibbett D."/>
            <person name="Nagy L.G."/>
            <person name="Martin F.M."/>
        </authorList>
    </citation>
    <scope>NUCLEOTIDE SEQUENCE</scope>
    <source>
        <strain evidence="7">UP504</strain>
    </source>
</reference>
<feature type="region of interest" description="Disordered" evidence="5">
    <location>
        <begin position="525"/>
        <end position="560"/>
    </location>
</feature>
<dbReference type="Pfam" id="PF11464">
    <property type="entry name" value="Rbsn"/>
    <property type="match status" value="1"/>
</dbReference>
<dbReference type="PANTHER" id="PTHR13510:SF44">
    <property type="entry name" value="RABENOSYN-5"/>
    <property type="match status" value="1"/>
</dbReference>
<organism evidence="7 8">
    <name type="scientific">Hydnum rufescens UP504</name>
    <dbReference type="NCBI Taxonomy" id="1448309"/>
    <lineage>
        <taxon>Eukaryota</taxon>
        <taxon>Fungi</taxon>
        <taxon>Dikarya</taxon>
        <taxon>Basidiomycota</taxon>
        <taxon>Agaricomycotina</taxon>
        <taxon>Agaricomycetes</taxon>
        <taxon>Cantharellales</taxon>
        <taxon>Hydnaceae</taxon>
        <taxon>Hydnum</taxon>
    </lineage>
</organism>
<dbReference type="CDD" id="cd15737">
    <property type="entry name" value="FYVE2_Vac1p_like"/>
    <property type="match status" value="1"/>
</dbReference>
<feature type="domain" description="FYVE-type" evidence="6">
    <location>
        <begin position="315"/>
        <end position="417"/>
    </location>
</feature>
<feature type="region of interest" description="Disordered" evidence="5">
    <location>
        <begin position="380"/>
        <end position="403"/>
    </location>
</feature>
<dbReference type="PANTHER" id="PTHR13510">
    <property type="entry name" value="FYVE-FINGER-CONTAINING RAB5 EFFECTOR PROTEIN RABENOSYN-5-RELATED"/>
    <property type="match status" value="1"/>
</dbReference>